<organism evidence="13 14">
    <name type="scientific">Blastococcus xanthinilyticus</name>
    <dbReference type="NCBI Taxonomy" id="1564164"/>
    <lineage>
        <taxon>Bacteria</taxon>
        <taxon>Bacillati</taxon>
        <taxon>Actinomycetota</taxon>
        <taxon>Actinomycetes</taxon>
        <taxon>Geodermatophilales</taxon>
        <taxon>Geodermatophilaceae</taxon>
        <taxon>Blastococcus</taxon>
    </lineage>
</organism>
<proteinExistence type="predicted"/>
<evidence type="ECO:0000256" key="8">
    <source>
        <dbReference type="PROSITE-ProRule" id="PRU01193"/>
    </source>
</evidence>
<feature type="transmembrane region" description="Helical" evidence="10">
    <location>
        <begin position="98"/>
        <end position="118"/>
    </location>
</feature>
<dbReference type="AlphaFoldDB" id="A0A5S5CX41"/>
<keyword evidence="14" id="KW-1185">Reference proteome</keyword>
<name>A0A5S5CX41_9ACTN</name>
<evidence type="ECO:0000256" key="5">
    <source>
        <dbReference type="ARBA" id="ARBA00022989"/>
    </source>
</evidence>
<dbReference type="Pfam" id="PF00571">
    <property type="entry name" value="CBS"/>
    <property type="match status" value="2"/>
</dbReference>
<dbReference type="PANTHER" id="PTHR43099:SF5">
    <property type="entry name" value="HLYC_CORC FAMILY TRANSPORTER"/>
    <property type="match status" value="1"/>
</dbReference>
<protein>
    <submittedName>
        <fullName evidence="13">CBS domain containing-hemolysin-like protein</fullName>
    </submittedName>
</protein>
<keyword evidence="2" id="KW-1003">Cell membrane</keyword>
<evidence type="ECO:0000313" key="13">
    <source>
        <dbReference type="EMBL" id="TYP87092.1"/>
    </source>
</evidence>
<dbReference type="PROSITE" id="PS51846">
    <property type="entry name" value="CNNM"/>
    <property type="match status" value="1"/>
</dbReference>
<evidence type="ECO:0000256" key="9">
    <source>
        <dbReference type="SAM" id="MobiDB-lite"/>
    </source>
</evidence>
<sequence length="369" mass="39294">MTVVSLLILVALLLGNAFFVAAEFALVSARADQLEPRAEAGSARAVRTLAAMRNVSQMMAGAQLGITLCSLGLGAVGEPAVAHLIEVPLHAAGVPDELLHPISLVIALSLVTVLHMVLGEMVPKNITIAGPDRAALVLGPPLALVVRVLKPFIWFFNTLANAFVRLFGVQPTDEVAASFDAVQIRSMVNQSQQEGHLGSEVSGLAEGALTFEQHDLDAVLLPLDQLVTVPRSTTPRQLEGVVAEHGYSRYPVRDDDGQLAGFVHVKDVLDVPAERRDQPMPDRDVLPFVELRSDQQLPEVLSTMRKAGAHLGRVVDDTGTRGIVALEDVLERLIGDVRDAAVEHRRAQQRRPDGSARAAAPAGAGAGGR</sequence>
<evidence type="ECO:0000256" key="3">
    <source>
        <dbReference type="ARBA" id="ARBA00022692"/>
    </source>
</evidence>
<feature type="compositionally biased region" description="Basic and acidic residues" evidence="9">
    <location>
        <begin position="344"/>
        <end position="354"/>
    </location>
</feature>
<evidence type="ECO:0000256" key="6">
    <source>
        <dbReference type="ARBA" id="ARBA00023136"/>
    </source>
</evidence>
<accession>A0A5S5CX41</accession>
<evidence type="ECO:0000256" key="1">
    <source>
        <dbReference type="ARBA" id="ARBA00004651"/>
    </source>
</evidence>
<dbReference type="PANTHER" id="PTHR43099">
    <property type="entry name" value="UPF0053 PROTEIN YRKA"/>
    <property type="match status" value="1"/>
</dbReference>
<dbReference type="GO" id="GO:0005886">
    <property type="term" value="C:plasma membrane"/>
    <property type="evidence" value="ECO:0007669"/>
    <property type="project" value="UniProtKB-SubCell"/>
</dbReference>
<dbReference type="Gene3D" id="3.10.580.10">
    <property type="entry name" value="CBS-domain"/>
    <property type="match status" value="1"/>
</dbReference>
<keyword evidence="6 8" id="KW-0472">Membrane</keyword>
<dbReference type="InterPro" id="IPR044751">
    <property type="entry name" value="Ion_transp-like_CBS"/>
</dbReference>
<dbReference type="InterPro" id="IPR000644">
    <property type="entry name" value="CBS_dom"/>
</dbReference>
<reference evidence="13 14" key="1">
    <citation type="submission" date="2019-07" db="EMBL/GenBank/DDBJ databases">
        <title>Genomic Encyclopedia of Archaeal and Bacterial Type Strains, Phase II (KMG-II): from individual species to whole genera.</title>
        <authorList>
            <person name="Goeker M."/>
        </authorList>
    </citation>
    <scope>NUCLEOTIDE SEQUENCE [LARGE SCALE GENOMIC DNA]</scope>
    <source>
        <strain evidence="13 14">DSM 46842</strain>
    </source>
</reference>
<dbReference type="InterPro" id="IPR051676">
    <property type="entry name" value="UPF0053_domain"/>
</dbReference>
<evidence type="ECO:0000256" key="4">
    <source>
        <dbReference type="ARBA" id="ARBA00022737"/>
    </source>
</evidence>
<keyword evidence="3 8" id="KW-0812">Transmembrane</keyword>
<evidence type="ECO:0000256" key="2">
    <source>
        <dbReference type="ARBA" id="ARBA00022475"/>
    </source>
</evidence>
<dbReference type="InterPro" id="IPR046342">
    <property type="entry name" value="CBS_dom_sf"/>
</dbReference>
<feature type="region of interest" description="Disordered" evidence="9">
    <location>
        <begin position="344"/>
        <end position="369"/>
    </location>
</feature>
<dbReference type="Proteomes" id="UP000322499">
    <property type="component" value="Unassembled WGS sequence"/>
</dbReference>
<gene>
    <name evidence="13" type="ORF">BD833_10727</name>
</gene>
<feature type="domain" description="CNNM transmembrane" evidence="12">
    <location>
        <begin position="1"/>
        <end position="201"/>
    </location>
</feature>
<evidence type="ECO:0000256" key="7">
    <source>
        <dbReference type="PROSITE-ProRule" id="PRU00703"/>
    </source>
</evidence>
<dbReference type="SMART" id="SM00116">
    <property type="entry name" value="CBS"/>
    <property type="match status" value="2"/>
</dbReference>
<dbReference type="RefSeq" id="WP_166533374.1">
    <property type="nucleotide sequence ID" value="NZ_VNHW01000007.1"/>
</dbReference>
<evidence type="ECO:0000313" key="14">
    <source>
        <dbReference type="Proteomes" id="UP000322499"/>
    </source>
</evidence>
<keyword evidence="5 8" id="KW-1133">Transmembrane helix</keyword>
<comment type="caution">
    <text evidence="13">The sequence shown here is derived from an EMBL/GenBank/DDBJ whole genome shotgun (WGS) entry which is preliminary data.</text>
</comment>
<evidence type="ECO:0000256" key="10">
    <source>
        <dbReference type="SAM" id="Phobius"/>
    </source>
</evidence>
<dbReference type="EMBL" id="VNHW01000007">
    <property type="protein sequence ID" value="TYP87092.1"/>
    <property type="molecule type" value="Genomic_DNA"/>
</dbReference>
<keyword evidence="4" id="KW-0677">Repeat</keyword>
<dbReference type="InterPro" id="IPR002550">
    <property type="entry name" value="CNNM"/>
</dbReference>
<evidence type="ECO:0000259" key="12">
    <source>
        <dbReference type="PROSITE" id="PS51846"/>
    </source>
</evidence>
<dbReference type="Pfam" id="PF01595">
    <property type="entry name" value="CNNM"/>
    <property type="match status" value="1"/>
</dbReference>
<keyword evidence="7" id="KW-0129">CBS domain</keyword>
<dbReference type="CDD" id="cd04590">
    <property type="entry name" value="CBS_pair_CorC_HlyC_assoc"/>
    <property type="match status" value="1"/>
</dbReference>
<evidence type="ECO:0000259" key="11">
    <source>
        <dbReference type="PROSITE" id="PS51371"/>
    </source>
</evidence>
<comment type="subcellular location">
    <subcellularLocation>
        <location evidence="1">Cell membrane</location>
        <topology evidence="1">Multi-pass membrane protein</topology>
    </subcellularLocation>
</comment>
<dbReference type="PROSITE" id="PS51371">
    <property type="entry name" value="CBS"/>
    <property type="match status" value="1"/>
</dbReference>
<dbReference type="SUPFAM" id="SSF54631">
    <property type="entry name" value="CBS-domain pair"/>
    <property type="match status" value="1"/>
</dbReference>
<feature type="domain" description="CBS" evidence="11">
    <location>
        <begin position="220"/>
        <end position="278"/>
    </location>
</feature>